<dbReference type="Pfam" id="PF04241">
    <property type="entry name" value="DUF423"/>
    <property type="match status" value="1"/>
</dbReference>
<keyword evidence="1" id="KW-0812">Transmembrane</keyword>
<gene>
    <name evidence="2" type="ORF">GCM10008171_13020</name>
</gene>
<reference evidence="2" key="2">
    <citation type="submission" date="2023-01" db="EMBL/GenBank/DDBJ databases">
        <authorList>
            <person name="Sun Q."/>
            <person name="Evtushenko L."/>
        </authorList>
    </citation>
    <scope>NUCLEOTIDE SEQUENCE</scope>
    <source>
        <strain evidence="2">VKM B-2555</strain>
    </source>
</reference>
<protein>
    <recommendedName>
        <fullName evidence="4">DUF423 domain-containing protein</fullName>
    </recommendedName>
</protein>
<dbReference type="EMBL" id="BSFK01000005">
    <property type="protein sequence ID" value="GLK76048.1"/>
    <property type="molecule type" value="Genomic_DNA"/>
</dbReference>
<keyword evidence="1" id="KW-1133">Transmembrane helix</keyword>
<dbReference type="AlphaFoldDB" id="A0A9W6N389"/>
<proteinExistence type="predicted"/>
<evidence type="ECO:0000313" key="2">
    <source>
        <dbReference type="EMBL" id="GLK76048.1"/>
    </source>
</evidence>
<evidence type="ECO:0000256" key="1">
    <source>
        <dbReference type="SAM" id="Phobius"/>
    </source>
</evidence>
<evidence type="ECO:0000313" key="3">
    <source>
        <dbReference type="Proteomes" id="UP001143364"/>
    </source>
</evidence>
<keyword evidence="3" id="KW-1185">Reference proteome</keyword>
<name>A0A9W6N389_9HYPH</name>
<dbReference type="Proteomes" id="UP001143364">
    <property type="component" value="Unassembled WGS sequence"/>
</dbReference>
<dbReference type="InterPro" id="IPR006696">
    <property type="entry name" value="DUF423"/>
</dbReference>
<reference evidence="2" key="1">
    <citation type="journal article" date="2014" name="Int. J. Syst. Evol. Microbiol.">
        <title>Complete genome sequence of Corynebacterium casei LMG S-19264T (=DSM 44701T), isolated from a smear-ripened cheese.</title>
        <authorList>
            <consortium name="US DOE Joint Genome Institute (JGI-PGF)"/>
            <person name="Walter F."/>
            <person name="Albersmeier A."/>
            <person name="Kalinowski J."/>
            <person name="Ruckert C."/>
        </authorList>
    </citation>
    <scope>NUCLEOTIDE SEQUENCE</scope>
    <source>
        <strain evidence="2">VKM B-2555</strain>
    </source>
</reference>
<keyword evidence="1" id="KW-0472">Membrane</keyword>
<organism evidence="2 3">
    <name type="scientific">Methylopila jiangsuensis</name>
    <dbReference type="NCBI Taxonomy" id="586230"/>
    <lineage>
        <taxon>Bacteria</taxon>
        <taxon>Pseudomonadati</taxon>
        <taxon>Pseudomonadota</taxon>
        <taxon>Alphaproteobacteria</taxon>
        <taxon>Hyphomicrobiales</taxon>
        <taxon>Methylopilaceae</taxon>
        <taxon>Methylopila</taxon>
    </lineage>
</organism>
<sequence length="129" mass="12512">MSTESPSRSALLLVAIAGLFGATGTAVGAVAAHSIPDPALATAGTFLLIHAAALPGLAAGAHAFRAGWRLLAPGVLIALGVALFSGAIVARAGFGVSPIPMMAPAGGSLLILGWVAAALGALLSLTRRP</sequence>
<feature type="transmembrane region" description="Helical" evidence="1">
    <location>
        <begin position="38"/>
        <end position="58"/>
    </location>
</feature>
<feature type="transmembrane region" description="Helical" evidence="1">
    <location>
        <begin position="102"/>
        <end position="125"/>
    </location>
</feature>
<dbReference type="RefSeq" id="WP_271203972.1">
    <property type="nucleotide sequence ID" value="NZ_BSFK01000005.1"/>
</dbReference>
<accession>A0A9W6N389</accession>
<comment type="caution">
    <text evidence="2">The sequence shown here is derived from an EMBL/GenBank/DDBJ whole genome shotgun (WGS) entry which is preliminary data.</text>
</comment>
<feature type="transmembrane region" description="Helical" evidence="1">
    <location>
        <begin position="70"/>
        <end position="90"/>
    </location>
</feature>
<evidence type="ECO:0008006" key="4">
    <source>
        <dbReference type="Google" id="ProtNLM"/>
    </source>
</evidence>